<evidence type="ECO:0000313" key="4">
    <source>
        <dbReference type="Proteomes" id="UP000557509"/>
    </source>
</evidence>
<feature type="region of interest" description="Disordered" evidence="1">
    <location>
        <begin position="360"/>
        <end position="419"/>
    </location>
</feature>
<feature type="compositionally biased region" description="Acidic residues" evidence="1">
    <location>
        <begin position="105"/>
        <end position="114"/>
    </location>
</feature>
<proteinExistence type="predicted"/>
<dbReference type="AlphaFoldDB" id="A0A7J6K7Z8"/>
<protein>
    <recommendedName>
        <fullName evidence="2">CCD97-like C-terminal domain-containing protein</fullName>
    </recommendedName>
</protein>
<dbReference type="InterPro" id="IPR018613">
    <property type="entry name" value="Ccdc97-like"/>
</dbReference>
<evidence type="ECO:0000256" key="1">
    <source>
        <dbReference type="SAM" id="MobiDB-lite"/>
    </source>
</evidence>
<feature type="compositionally biased region" description="Low complexity" evidence="1">
    <location>
        <begin position="365"/>
        <end position="383"/>
    </location>
</feature>
<sequence>MADPPSLSSSPSVSASTASAVSFRLRPSPLLSGKKNPRPPLSESFPFVAAEEDDEDDDEDQGGEEDREKFQARQQTKERAEREEGQAKREESGNEKDEQHREENKEEEEEEEQQVEEKAEEHEVEEEEGQQQVEVTESQKEEKKEDPSDSLGGRASVLFVNEEEVQEEIRLLEFQVSSSLGPAAVAVERRRKVQNGYGRENASTCGREASDRGSEALLNSAGIVEMLLKHDKFRARPKLVFQNGEYRQEDPTEDELAADLARLMRDSPHVVLERHGACLEAEHLRFFKENFAASPEVQFYVKSLSDKSSLGQSEKTAANRRLAKMRQLVADGDFFSEAAMQARQPALYHEFLGRYTSMPHATHASSPSSSPSSSPVSSSSSTSFLRPFRAPGGSASTQLPAASSPQEPQQNEGKDFFSAHPRSLSSCLLSAMDSRMLRRQVQEERDRWRRQDEELLANIDGGRALKTLREEREARRLQRFLQREEHRERREDEEEESEGIDSDLETEEDEESTDNVNGGHPGVAPAGGKRRRRFVDATTYAQKQDDFLLLMQENFLAGRDAHYIDYKSIDQDEALDDLQEVDRDAEEKYFCGEDEPTETDAEKRPPA</sequence>
<dbReference type="InterPro" id="IPR040233">
    <property type="entry name" value="CCD97-like_C"/>
</dbReference>
<dbReference type="EMBL" id="JAAUHK010000191">
    <property type="protein sequence ID" value="KAF4643595.1"/>
    <property type="molecule type" value="Genomic_DNA"/>
</dbReference>
<feature type="domain" description="CCD97-like C-terminal" evidence="2">
    <location>
        <begin position="419"/>
        <end position="590"/>
    </location>
</feature>
<accession>A0A7J6K7Z8</accession>
<comment type="caution">
    <text evidence="3">The sequence shown here is derived from an EMBL/GenBank/DDBJ whole genome shotgun (WGS) entry which is preliminary data.</text>
</comment>
<keyword evidence="4" id="KW-1185">Reference proteome</keyword>
<dbReference type="Pfam" id="PF09747">
    <property type="entry name" value="CCD97-like_C"/>
    <property type="match status" value="2"/>
</dbReference>
<dbReference type="Proteomes" id="UP000557509">
    <property type="component" value="Unassembled WGS sequence"/>
</dbReference>
<reference evidence="3 4" key="1">
    <citation type="submission" date="2020-03" db="EMBL/GenBank/DDBJ databases">
        <title>Genome sequence of Toxoplasma gondii RH-88 strain.</title>
        <authorList>
            <person name="Lorenzi H.A."/>
            <person name="Venepally P."/>
            <person name="Rozenberg A."/>
            <person name="Sibley D."/>
        </authorList>
    </citation>
    <scope>NUCLEOTIDE SEQUENCE [LARGE SCALE GENOMIC DNA]</scope>
    <source>
        <strain evidence="3 4">RH-88</strain>
    </source>
</reference>
<dbReference type="PANTHER" id="PTHR31840:SF1">
    <property type="entry name" value="COILED-COIL DOMAIN-CONTAINING PROTEIN 97"/>
    <property type="match status" value="1"/>
</dbReference>
<dbReference type="VEuPathDB" id="ToxoDB:TGME49_220170"/>
<feature type="region of interest" description="Disordered" evidence="1">
    <location>
        <begin position="484"/>
        <end position="530"/>
    </location>
</feature>
<feature type="compositionally biased region" description="Acidic residues" evidence="1">
    <location>
        <begin position="491"/>
        <end position="513"/>
    </location>
</feature>
<gene>
    <name evidence="3" type="ORF">TGRH88_023490</name>
</gene>
<feature type="compositionally biased region" description="Acidic residues" evidence="1">
    <location>
        <begin position="50"/>
        <end position="63"/>
    </location>
</feature>
<feature type="region of interest" description="Disordered" evidence="1">
    <location>
        <begin position="1"/>
        <end position="156"/>
    </location>
</feature>
<evidence type="ECO:0000259" key="2">
    <source>
        <dbReference type="Pfam" id="PF09747"/>
    </source>
</evidence>
<feature type="domain" description="CCD97-like C-terminal" evidence="2">
    <location>
        <begin position="319"/>
        <end position="370"/>
    </location>
</feature>
<feature type="compositionally biased region" description="Basic and acidic residues" evidence="1">
    <location>
        <begin position="137"/>
        <end position="147"/>
    </location>
</feature>
<feature type="compositionally biased region" description="Basic and acidic residues" evidence="1">
    <location>
        <begin position="64"/>
        <end position="104"/>
    </location>
</feature>
<feature type="compositionally biased region" description="Polar residues" evidence="1">
    <location>
        <begin position="394"/>
        <end position="411"/>
    </location>
</feature>
<feature type="compositionally biased region" description="Low complexity" evidence="1">
    <location>
        <begin position="1"/>
        <end position="22"/>
    </location>
</feature>
<dbReference type="PANTHER" id="PTHR31840">
    <property type="entry name" value="COILED-COIL DOMAIN-CONTAINING PROTEIN 97"/>
    <property type="match status" value="1"/>
</dbReference>
<evidence type="ECO:0000313" key="3">
    <source>
        <dbReference type="EMBL" id="KAF4643595.1"/>
    </source>
</evidence>
<organism evidence="3 4">
    <name type="scientific">Toxoplasma gondii</name>
    <dbReference type="NCBI Taxonomy" id="5811"/>
    <lineage>
        <taxon>Eukaryota</taxon>
        <taxon>Sar</taxon>
        <taxon>Alveolata</taxon>
        <taxon>Apicomplexa</taxon>
        <taxon>Conoidasida</taxon>
        <taxon>Coccidia</taxon>
        <taxon>Eucoccidiorida</taxon>
        <taxon>Eimeriorina</taxon>
        <taxon>Sarcocystidae</taxon>
        <taxon>Toxoplasma</taxon>
    </lineage>
</organism>
<name>A0A7J6K7Z8_TOXGO</name>